<comment type="caution">
    <text evidence="2">The sequence shown here is derived from an EMBL/GenBank/DDBJ whole genome shotgun (WGS) entry which is preliminary data.</text>
</comment>
<evidence type="ECO:0000313" key="2">
    <source>
        <dbReference type="EMBL" id="MEQ2304266.1"/>
    </source>
</evidence>
<dbReference type="EMBL" id="JAHRIP010058896">
    <property type="protein sequence ID" value="MEQ2304266.1"/>
    <property type="molecule type" value="Genomic_DNA"/>
</dbReference>
<organism evidence="2 3">
    <name type="scientific">Ameca splendens</name>
    <dbReference type="NCBI Taxonomy" id="208324"/>
    <lineage>
        <taxon>Eukaryota</taxon>
        <taxon>Metazoa</taxon>
        <taxon>Chordata</taxon>
        <taxon>Craniata</taxon>
        <taxon>Vertebrata</taxon>
        <taxon>Euteleostomi</taxon>
        <taxon>Actinopterygii</taxon>
        <taxon>Neopterygii</taxon>
        <taxon>Teleostei</taxon>
        <taxon>Neoteleostei</taxon>
        <taxon>Acanthomorphata</taxon>
        <taxon>Ovalentaria</taxon>
        <taxon>Atherinomorphae</taxon>
        <taxon>Cyprinodontiformes</taxon>
        <taxon>Goodeidae</taxon>
        <taxon>Ameca</taxon>
    </lineage>
</organism>
<protein>
    <submittedName>
        <fullName evidence="2">Uncharacterized protein</fullName>
    </submittedName>
</protein>
<name>A0ABV0ZE78_9TELE</name>
<feature type="compositionally biased region" description="Basic and acidic residues" evidence="1">
    <location>
        <begin position="77"/>
        <end position="93"/>
    </location>
</feature>
<proteinExistence type="predicted"/>
<keyword evidence="3" id="KW-1185">Reference proteome</keyword>
<reference evidence="2 3" key="1">
    <citation type="submission" date="2021-06" db="EMBL/GenBank/DDBJ databases">
        <authorList>
            <person name="Palmer J.M."/>
        </authorList>
    </citation>
    <scope>NUCLEOTIDE SEQUENCE [LARGE SCALE GENOMIC DNA]</scope>
    <source>
        <strain evidence="2 3">AS_MEX2019</strain>
        <tissue evidence="2">Muscle</tissue>
    </source>
</reference>
<sequence length="113" mass="13067">MQGSSAVLQAVVIQISRQTLATFDQLHHSVPMTESVDLFVWVCDPDNVCLSVLCQQKSQPGQQWDKLWEANTEEEKEERRKQRWPNERQKEGTEAEVNVSPKKDSVFLVVHQF</sequence>
<dbReference type="Proteomes" id="UP001469553">
    <property type="component" value="Unassembled WGS sequence"/>
</dbReference>
<evidence type="ECO:0000256" key="1">
    <source>
        <dbReference type="SAM" id="MobiDB-lite"/>
    </source>
</evidence>
<evidence type="ECO:0000313" key="3">
    <source>
        <dbReference type="Proteomes" id="UP001469553"/>
    </source>
</evidence>
<feature type="region of interest" description="Disordered" evidence="1">
    <location>
        <begin position="70"/>
        <end position="99"/>
    </location>
</feature>
<accession>A0ABV0ZE78</accession>
<gene>
    <name evidence="2" type="ORF">AMECASPLE_025225</name>
</gene>